<organism evidence="3 4">
    <name type="scientific">Wenxinia saemankumensis</name>
    <dbReference type="NCBI Taxonomy" id="1447782"/>
    <lineage>
        <taxon>Bacteria</taxon>
        <taxon>Pseudomonadati</taxon>
        <taxon>Pseudomonadota</taxon>
        <taxon>Alphaproteobacteria</taxon>
        <taxon>Rhodobacterales</taxon>
        <taxon>Roseobacteraceae</taxon>
        <taxon>Wenxinia</taxon>
    </lineage>
</organism>
<dbReference type="InterPro" id="IPR044005">
    <property type="entry name" value="DZR_2"/>
</dbReference>
<dbReference type="EMBL" id="FQYO01000004">
    <property type="protein sequence ID" value="SHJ01301.1"/>
    <property type="molecule type" value="Genomic_DNA"/>
</dbReference>
<proteinExistence type="predicted"/>
<evidence type="ECO:0000259" key="2">
    <source>
        <dbReference type="Pfam" id="PF18912"/>
    </source>
</evidence>
<name>A0A1M6FUB8_9RHOB</name>
<keyword evidence="3" id="KW-0808">Transferase</keyword>
<protein>
    <submittedName>
        <fullName evidence="3">Predicted amidophosphoribosyltransferases</fullName>
    </submittedName>
</protein>
<dbReference type="PANTHER" id="PTHR47505">
    <property type="entry name" value="DNA UTILIZATION PROTEIN YHGH"/>
    <property type="match status" value="1"/>
</dbReference>
<dbReference type="InterPro" id="IPR051910">
    <property type="entry name" value="ComF/GntX_DNA_util-trans"/>
</dbReference>
<dbReference type="Gene3D" id="3.40.50.2020">
    <property type="match status" value="1"/>
</dbReference>
<keyword evidence="3" id="KW-0328">Glycosyltransferase</keyword>
<sequence length="264" mass="27859">MAGALQRDAGGPGRPPRRARGPGALRRVAGAASRLLYPAQCVACGSFTEAAHHLCGPCWRDCRFIGGTICDGCGTPLPGEAVLARELCDDCRAADFPWSRGRAAMVYRDTARRLVLQLKHSDRTDLARAGGLWMSRAGRDLIGADTLLVPVPLHWSRLWRRRYNQAALLAQWLGVESGAEVAVDALVRPRRTISAAGRAARFAALEGAIRPHPRRGAAMAGRPVVIVDDVMTSGATLTTAALAATGAGAASVDVLTLARAVRGA</sequence>
<evidence type="ECO:0000313" key="4">
    <source>
        <dbReference type="Proteomes" id="UP000184292"/>
    </source>
</evidence>
<dbReference type="InterPro" id="IPR029057">
    <property type="entry name" value="PRTase-like"/>
</dbReference>
<dbReference type="AlphaFoldDB" id="A0A1M6FUB8"/>
<feature type="domain" description="Double zinc ribbon" evidence="2">
    <location>
        <begin position="34"/>
        <end position="92"/>
    </location>
</feature>
<evidence type="ECO:0000256" key="1">
    <source>
        <dbReference type="SAM" id="MobiDB-lite"/>
    </source>
</evidence>
<keyword evidence="4" id="KW-1185">Reference proteome</keyword>
<dbReference type="PANTHER" id="PTHR47505:SF1">
    <property type="entry name" value="DNA UTILIZATION PROTEIN YHGH"/>
    <property type="match status" value="1"/>
</dbReference>
<accession>A0A1M6FUB8</accession>
<gene>
    <name evidence="3" type="ORF">SAMN05444417_2507</name>
</gene>
<dbReference type="OrthoDB" id="9779910at2"/>
<dbReference type="Proteomes" id="UP000184292">
    <property type="component" value="Unassembled WGS sequence"/>
</dbReference>
<feature type="region of interest" description="Disordered" evidence="1">
    <location>
        <begin position="1"/>
        <end position="23"/>
    </location>
</feature>
<dbReference type="GO" id="GO:0016757">
    <property type="term" value="F:glycosyltransferase activity"/>
    <property type="evidence" value="ECO:0007669"/>
    <property type="project" value="UniProtKB-KW"/>
</dbReference>
<reference evidence="3 4" key="1">
    <citation type="submission" date="2016-11" db="EMBL/GenBank/DDBJ databases">
        <authorList>
            <person name="Jaros S."/>
            <person name="Januszkiewicz K."/>
            <person name="Wedrychowicz H."/>
        </authorList>
    </citation>
    <scope>NUCLEOTIDE SEQUENCE [LARGE SCALE GENOMIC DNA]</scope>
    <source>
        <strain evidence="3 4">DSM 100565</strain>
    </source>
</reference>
<dbReference type="STRING" id="1447782.SAMN05444417_2507"/>
<dbReference type="Pfam" id="PF18912">
    <property type="entry name" value="DZR_2"/>
    <property type="match status" value="1"/>
</dbReference>
<evidence type="ECO:0000313" key="3">
    <source>
        <dbReference type="EMBL" id="SHJ01301.1"/>
    </source>
</evidence>
<dbReference type="SUPFAM" id="SSF53271">
    <property type="entry name" value="PRTase-like"/>
    <property type="match status" value="1"/>
</dbReference>